<dbReference type="InterPro" id="IPR018247">
    <property type="entry name" value="EF_Hand_1_Ca_BS"/>
</dbReference>
<evidence type="ECO:0000259" key="2">
    <source>
        <dbReference type="PROSITE" id="PS50222"/>
    </source>
</evidence>
<proteinExistence type="predicted"/>
<sequence>MASLSEEEFTTLRNVTMELQSGNFSNCEVLFNIFDRNHNGTIDASELRVVMERIFDQEVPEGKIKNFITRVDVNKDGFIDINEFIESFK</sequence>
<protein>
    <recommendedName>
        <fullName evidence="2">EF-hand domain-containing protein</fullName>
    </recommendedName>
</protein>
<keyword evidence="1" id="KW-0106">Calcium</keyword>
<feature type="domain" description="EF-hand" evidence="2">
    <location>
        <begin position="59"/>
        <end position="89"/>
    </location>
</feature>
<dbReference type="SUPFAM" id="SSF47473">
    <property type="entry name" value="EF-hand"/>
    <property type="match status" value="1"/>
</dbReference>
<dbReference type="GO" id="GO:0005509">
    <property type="term" value="F:calcium ion binding"/>
    <property type="evidence" value="ECO:0007669"/>
    <property type="project" value="InterPro"/>
</dbReference>
<feature type="domain" description="EF-hand" evidence="2">
    <location>
        <begin position="22"/>
        <end position="57"/>
    </location>
</feature>
<evidence type="ECO:0000313" key="3">
    <source>
        <dbReference type="EMBL" id="OMJ78905.1"/>
    </source>
</evidence>
<dbReference type="AlphaFoldDB" id="A0A1R2BQN7"/>
<dbReference type="SMART" id="SM00054">
    <property type="entry name" value="EFh"/>
    <property type="match status" value="2"/>
</dbReference>
<dbReference type="InterPro" id="IPR011992">
    <property type="entry name" value="EF-hand-dom_pair"/>
</dbReference>
<evidence type="ECO:0000256" key="1">
    <source>
        <dbReference type="ARBA" id="ARBA00022837"/>
    </source>
</evidence>
<dbReference type="CDD" id="cd00051">
    <property type="entry name" value="EFh"/>
    <property type="match status" value="1"/>
</dbReference>
<dbReference type="EMBL" id="MPUH01000497">
    <property type="protein sequence ID" value="OMJ78905.1"/>
    <property type="molecule type" value="Genomic_DNA"/>
</dbReference>
<dbReference type="PROSITE" id="PS00018">
    <property type="entry name" value="EF_HAND_1"/>
    <property type="match status" value="2"/>
</dbReference>
<gene>
    <name evidence="3" type="ORF">SteCoe_21175</name>
</gene>
<name>A0A1R2BQN7_9CILI</name>
<keyword evidence="4" id="KW-1185">Reference proteome</keyword>
<accession>A0A1R2BQN7</accession>
<comment type="caution">
    <text evidence="3">The sequence shown here is derived from an EMBL/GenBank/DDBJ whole genome shotgun (WGS) entry which is preliminary data.</text>
</comment>
<dbReference type="InterPro" id="IPR002048">
    <property type="entry name" value="EF_hand_dom"/>
</dbReference>
<reference evidence="3 4" key="1">
    <citation type="submission" date="2016-11" db="EMBL/GenBank/DDBJ databases">
        <title>The macronuclear genome of Stentor coeruleus: a giant cell with tiny introns.</title>
        <authorList>
            <person name="Slabodnick M."/>
            <person name="Ruby J.G."/>
            <person name="Reiff S.B."/>
            <person name="Swart E.C."/>
            <person name="Gosai S."/>
            <person name="Prabakaran S."/>
            <person name="Witkowska E."/>
            <person name="Larue G.E."/>
            <person name="Fisher S."/>
            <person name="Freeman R.M."/>
            <person name="Gunawardena J."/>
            <person name="Chu W."/>
            <person name="Stover N.A."/>
            <person name="Gregory B.D."/>
            <person name="Nowacki M."/>
            <person name="Derisi J."/>
            <person name="Roy S.W."/>
            <person name="Marshall W.F."/>
            <person name="Sood P."/>
        </authorList>
    </citation>
    <scope>NUCLEOTIDE SEQUENCE [LARGE SCALE GENOMIC DNA]</scope>
    <source>
        <strain evidence="3">WM001</strain>
    </source>
</reference>
<dbReference type="Proteomes" id="UP000187209">
    <property type="component" value="Unassembled WGS sequence"/>
</dbReference>
<dbReference type="OrthoDB" id="418109at2759"/>
<organism evidence="3 4">
    <name type="scientific">Stentor coeruleus</name>
    <dbReference type="NCBI Taxonomy" id="5963"/>
    <lineage>
        <taxon>Eukaryota</taxon>
        <taxon>Sar</taxon>
        <taxon>Alveolata</taxon>
        <taxon>Ciliophora</taxon>
        <taxon>Postciliodesmatophora</taxon>
        <taxon>Heterotrichea</taxon>
        <taxon>Heterotrichida</taxon>
        <taxon>Stentoridae</taxon>
        <taxon>Stentor</taxon>
    </lineage>
</organism>
<dbReference type="Gene3D" id="1.10.238.10">
    <property type="entry name" value="EF-hand"/>
    <property type="match status" value="1"/>
</dbReference>
<dbReference type="Pfam" id="PF13499">
    <property type="entry name" value="EF-hand_7"/>
    <property type="match status" value="1"/>
</dbReference>
<evidence type="ECO:0000313" key="4">
    <source>
        <dbReference type="Proteomes" id="UP000187209"/>
    </source>
</evidence>
<dbReference type="PROSITE" id="PS50222">
    <property type="entry name" value="EF_HAND_2"/>
    <property type="match status" value="2"/>
</dbReference>